<evidence type="ECO:0000313" key="24">
    <source>
        <dbReference type="EMBL" id="EOB03176.1"/>
    </source>
</evidence>
<dbReference type="SUPFAM" id="SSF103506">
    <property type="entry name" value="Mitochondrial carrier"/>
    <property type="match status" value="1"/>
</dbReference>
<evidence type="ECO:0000256" key="1">
    <source>
        <dbReference type="ARBA" id="ARBA00004448"/>
    </source>
</evidence>
<sequence length="259" mass="27612">GAAVNLTLVTPEKAIKLAANDFFRHHLSKDGKKLTLLREMLAGCGAGTCQVIVTTPMEMLKIQLQDAGRIAAQNKLMAAQAQLSSSSAAGAAEPVVEARPTATQITRELLRSKGIAGLYKGLGATLLRDVPFSIVYFPLFANLNKLGQKDPSVKAPFYVSFLSGCVAGSTAGSTAAVAVNPCDVIKTRLQSLQRGVNEDTYSGILDCTKKIWQKEGPTAFLKGAYCRALVIAPLFGIAQVVYFIGIAEFLLDMLPKHRA</sequence>
<comment type="function">
    <text evidence="15">Mitochondrial glutamate/H(+) symporter. Responsible for the transport of glutamate from the cytosol into the mitochondrial matrix with the concomitant import of a proton. Plays a role in the control of glucose-stimulated insulin secretion.</text>
</comment>
<comment type="similarity">
    <text evidence="2 22">Belongs to the mitochondrial carrier (TC 2.A.29) family.</text>
</comment>
<dbReference type="InterPro" id="IPR002067">
    <property type="entry name" value="MCP"/>
</dbReference>
<keyword evidence="3 22" id="KW-0813">Transport</keyword>
<comment type="subcellular location">
    <subcellularLocation>
        <location evidence="1">Mitochondrion inner membrane</location>
        <topology evidence="1">Multi-pass membrane protein</topology>
    </subcellularLocation>
</comment>
<dbReference type="GO" id="GO:0015183">
    <property type="term" value="F:L-aspartate transmembrane transporter activity"/>
    <property type="evidence" value="ECO:0007669"/>
    <property type="project" value="TreeGrafter"/>
</dbReference>
<dbReference type="InterPro" id="IPR023395">
    <property type="entry name" value="MCP_dom_sf"/>
</dbReference>
<evidence type="ECO:0000256" key="7">
    <source>
        <dbReference type="ARBA" id="ARBA00022792"/>
    </source>
</evidence>
<evidence type="ECO:0000256" key="19">
    <source>
        <dbReference type="ARBA" id="ARBA00076502"/>
    </source>
</evidence>
<keyword evidence="9 23" id="KW-1133">Transmembrane helix</keyword>
<keyword evidence="6" id="KW-0677">Repeat</keyword>
<dbReference type="PROSITE" id="PS50920">
    <property type="entry name" value="SOLCAR"/>
    <property type="match status" value="2"/>
</dbReference>
<evidence type="ECO:0000256" key="10">
    <source>
        <dbReference type="ARBA" id="ARBA00023128"/>
    </source>
</evidence>
<reference evidence="25" key="1">
    <citation type="journal article" date="2013" name="Nat. Genet.">
        <title>The duck genome and transcriptome provide insight into an avian influenza virus reservoir species.</title>
        <authorList>
            <person name="Huang Y."/>
            <person name="Li Y."/>
            <person name="Burt D.W."/>
            <person name="Chen H."/>
            <person name="Zhang Y."/>
            <person name="Qian W."/>
            <person name="Kim H."/>
            <person name="Gan S."/>
            <person name="Zhao Y."/>
            <person name="Li J."/>
            <person name="Yi K."/>
            <person name="Feng H."/>
            <person name="Zhu P."/>
            <person name="Li B."/>
            <person name="Liu Q."/>
            <person name="Fairley S."/>
            <person name="Magor K.E."/>
            <person name="Du Z."/>
            <person name="Hu X."/>
            <person name="Goodman L."/>
            <person name="Tafer H."/>
            <person name="Vignal A."/>
            <person name="Lee T."/>
            <person name="Kim K.W."/>
            <person name="Sheng Z."/>
            <person name="An Y."/>
            <person name="Searle S."/>
            <person name="Herrero J."/>
            <person name="Groenen M.A."/>
            <person name="Crooijmans R.P."/>
            <person name="Faraut T."/>
            <person name="Cai Q."/>
            <person name="Webster R.G."/>
            <person name="Aldridge J.R."/>
            <person name="Warren W.C."/>
            <person name="Bartschat S."/>
            <person name="Kehr S."/>
            <person name="Marz M."/>
            <person name="Stadler P.F."/>
            <person name="Smith J."/>
            <person name="Kraus R.H."/>
            <person name="Zhao Y."/>
            <person name="Ren L."/>
            <person name="Fei J."/>
            <person name="Morisson M."/>
            <person name="Kaiser P."/>
            <person name="Griffin D.K."/>
            <person name="Rao M."/>
            <person name="Pitel F."/>
            <person name="Wang J."/>
            <person name="Li N."/>
        </authorList>
    </citation>
    <scope>NUCLEOTIDE SEQUENCE [LARGE SCALE GENOMIC DNA]</scope>
</reference>
<evidence type="ECO:0000256" key="2">
    <source>
        <dbReference type="ARBA" id="ARBA00006375"/>
    </source>
</evidence>
<evidence type="ECO:0000256" key="13">
    <source>
        <dbReference type="ARBA" id="ARBA00041877"/>
    </source>
</evidence>
<dbReference type="EMBL" id="KB742884">
    <property type="protein sequence ID" value="EOB03176.1"/>
    <property type="molecule type" value="Genomic_DNA"/>
</dbReference>
<keyword evidence="8" id="KW-0769">Symport</keyword>
<evidence type="ECO:0000256" key="12">
    <source>
        <dbReference type="ARBA" id="ARBA00040262"/>
    </source>
</evidence>
<comment type="catalytic activity">
    <reaction evidence="16">
        <text>L-glutamate(in) + H(+)(in) = L-glutamate(out) + H(+)(out)</text>
        <dbReference type="Rhea" id="RHEA:70955"/>
        <dbReference type="ChEBI" id="CHEBI:15378"/>
        <dbReference type="ChEBI" id="CHEBI:29985"/>
    </reaction>
</comment>
<dbReference type="InterPro" id="IPR051028">
    <property type="entry name" value="Mito_Solute_Carrier"/>
</dbReference>
<dbReference type="PANTHER" id="PTHR45678:SF3">
    <property type="entry name" value="MITOCHONDRIAL GLUTAMATE CARRIER 1"/>
    <property type="match status" value="1"/>
</dbReference>
<dbReference type="GO" id="GO:0015293">
    <property type="term" value="F:symporter activity"/>
    <property type="evidence" value="ECO:0007669"/>
    <property type="project" value="UniProtKB-KW"/>
</dbReference>
<keyword evidence="25" id="KW-1185">Reference proteome</keyword>
<evidence type="ECO:0000256" key="15">
    <source>
        <dbReference type="ARBA" id="ARBA00045192"/>
    </source>
</evidence>
<keyword evidence="5 21" id="KW-0812">Transmembrane</keyword>
<evidence type="ECO:0000256" key="3">
    <source>
        <dbReference type="ARBA" id="ARBA00022448"/>
    </source>
</evidence>
<evidence type="ECO:0000256" key="18">
    <source>
        <dbReference type="ARBA" id="ARBA00069241"/>
    </source>
</evidence>
<evidence type="ECO:0000256" key="8">
    <source>
        <dbReference type="ARBA" id="ARBA00022847"/>
    </source>
</evidence>
<evidence type="ECO:0000256" key="6">
    <source>
        <dbReference type="ARBA" id="ARBA00022737"/>
    </source>
</evidence>
<dbReference type="Gene3D" id="1.50.40.10">
    <property type="entry name" value="Mitochondrial carrier domain"/>
    <property type="match status" value="1"/>
</dbReference>
<proteinExistence type="inferred from homology"/>
<dbReference type="Pfam" id="PF00153">
    <property type="entry name" value="Mito_carr"/>
    <property type="match status" value="2"/>
</dbReference>
<dbReference type="PRINTS" id="PR00926">
    <property type="entry name" value="MITOCARRIER"/>
</dbReference>
<keyword evidence="4" id="KW-0597">Phosphoprotein</keyword>
<dbReference type="InterPro" id="IPR018108">
    <property type="entry name" value="MCP_transmembrane"/>
</dbReference>
<organism evidence="24 25">
    <name type="scientific">Anas platyrhynchos</name>
    <name type="common">Mallard</name>
    <name type="synonym">Anas boschas</name>
    <dbReference type="NCBI Taxonomy" id="8839"/>
    <lineage>
        <taxon>Eukaryota</taxon>
        <taxon>Metazoa</taxon>
        <taxon>Chordata</taxon>
        <taxon>Craniata</taxon>
        <taxon>Vertebrata</taxon>
        <taxon>Euteleostomi</taxon>
        <taxon>Archelosauria</taxon>
        <taxon>Archosauria</taxon>
        <taxon>Dinosauria</taxon>
        <taxon>Saurischia</taxon>
        <taxon>Theropoda</taxon>
        <taxon>Coelurosauria</taxon>
        <taxon>Aves</taxon>
        <taxon>Neognathae</taxon>
        <taxon>Galloanserae</taxon>
        <taxon>Anseriformes</taxon>
        <taxon>Anatidae</taxon>
        <taxon>Anatinae</taxon>
        <taxon>Anas</taxon>
    </lineage>
</organism>
<feature type="transmembrane region" description="Helical" evidence="23">
    <location>
        <begin position="228"/>
        <end position="251"/>
    </location>
</feature>
<evidence type="ECO:0000256" key="5">
    <source>
        <dbReference type="ARBA" id="ARBA00022692"/>
    </source>
</evidence>
<evidence type="ECO:0000256" key="23">
    <source>
        <dbReference type="SAM" id="Phobius"/>
    </source>
</evidence>
<feature type="repeat" description="Solcar" evidence="21">
    <location>
        <begin position="34"/>
        <end position="146"/>
    </location>
</feature>
<dbReference type="FunFam" id="1.50.40.10:FF:000026">
    <property type="entry name" value="Putative mitochondrial glutamate carrier 2"/>
    <property type="match status" value="1"/>
</dbReference>
<evidence type="ECO:0000256" key="9">
    <source>
        <dbReference type="ARBA" id="ARBA00022989"/>
    </source>
</evidence>
<dbReference type="GO" id="GO:0005313">
    <property type="term" value="F:L-glutamate transmembrane transporter activity"/>
    <property type="evidence" value="ECO:0007669"/>
    <property type="project" value="TreeGrafter"/>
</dbReference>
<feature type="non-terminal residue" evidence="24">
    <location>
        <position position="259"/>
    </location>
</feature>
<evidence type="ECO:0000256" key="14">
    <source>
        <dbReference type="ARBA" id="ARBA00041922"/>
    </source>
</evidence>
<feature type="non-terminal residue" evidence="24">
    <location>
        <position position="1"/>
    </location>
</feature>
<keyword evidence="10" id="KW-0496">Mitochondrion</keyword>
<keyword evidence="7" id="KW-0999">Mitochondrion inner membrane</keyword>
<evidence type="ECO:0000256" key="4">
    <source>
        <dbReference type="ARBA" id="ARBA00022553"/>
    </source>
</evidence>
<feature type="repeat" description="Solcar" evidence="21">
    <location>
        <begin position="159"/>
        <end position="248"/>
    </location>
</feature>
<evidence type="ECO:0000256" key="16">
    <source>
        <dbReference type="ARBA" id="ARBA00048437"/>
    </source>
</evidence>
<evidence type="ECO:0000256" key="21">
    <source>
        <dbReference type="PROSITE-ProRule" id="PRU00282"/>
    </source>
</evidence>
<dbReference type="GO" id="GO:0043490">
    <property type="term" value="P:malate-aspartate shuttle"/>
    <property type="evidence" value="ECO:0007669"/>
    <property type="project" value="TreeGrafter"/>
</dbReference>
<name>R0JZS9_ANAPL</name>
<comment type="function">
    <text evidence="17">Responsible for the transport of glutamate from the cytosol into the mitochondrial matrix with the concomitant import of a proton (symport system).</text>
</comment>
<gene>
    <name evidence="24" type="ORF">Anapl_08495</name>
</gene>
<dbReference type="GO" id="GO:0005743">
    <property type="term" value="C:mitochondrial inner membrane"/>
    <property type="evidence" value="ECO:0007669"/>
    <property type="project" value="UniProtKB-SubCell"/>
</dbReference>
<keyword evidence="11 21" id="KW-0472">Membrane</keyword>
<evidence type="ECO:0000256" key="11">
    <source>
        <dbReference type="ARBA" id="ARBA00023136"/>
    </source>
</evidence>
<protein>
    <recommendedName>
        <fullName evidence="12">Mitochondrial glutamate carrier 1</fullName>
    </recommendedName>
    <alternativeName>
        <fullName evidence="14">Glutamate/H(+) symporter 1</fullName>
    </alternativeName>
    <alternativeName>
        <fullName evidence="20">Glutamate/H(+) symporter 2</fullName>
    </alternativeName>
    <alternativeName>
        <fullName evidence="18">Mitochondrial glutamate carrier 2</fullName>
    </alternativeName>
    <alternativeName>
        <fullName evidence="19">Solute carrier family 25 member 18</fullName>
    </alternativeName>
    <alternativeName>
        <fullName evidence="13">Solute carrier family 25 member 22</fullName>
    </alternativeName>
</protein>
<evidence type="ECO:0000256" key="22">
    <source>
        <dbReference type="RuleBase" id="RU000488"/>
    </source>
</evidence>
<evidence type="ECO:0000256" key="20">
    <source>
        <dbReference type="ARBA" id="ARBA00081096"/>
    </source>
</evidence>
<accession>R0JZS9</accession>
<dbReference type="PANTHER" id="PTHR45678">
    <property type="entry name" value="MITOCHONDRIAL 2-OXODICARBOXYLATE CARRIER 1-RELATED"/>
    <property type="match status" value="1"/>
</dbReference>
<dbReference type="Proteomes" id="UP000296049">
    <property type="component" value="Unassembled WGS sequence"/>
</dbReference>
<evidence type="ECO:0000313" key="25">
    <source>
        <dbReference type="Proteomes" id="UP000296049"/>
    </source>
</evidence>
<dbReference type="AlphaFoldDB" id="R0JZS9"/>
<evidence type="ECO:0000256" key="17">
    <source>
        <dbReference type="ARBA" id="ARBA00057953"/>
    </source>
</evidence>